<organism evidence="1 2">
    <name type="scientific">Caulifigura coniformis</name>
    <dbReference type="NCBI Taxonomy" id="2527983"/>
    <lineage>
        <taxon>Bacteria</taxon>
        <taxon>Pseudomonadati</taxon>
        <taxon>Planctomycetota</taxon>
        <taxon>Planctomycetia</taxon>
        <taxon>Planctomycetales</taxon>
        <taxon>Planctomycetaceae</taxon>
        <taxon>Caulifigura</taxon>
    </lineage>
</organism>
<sequence length="187" mass="20842">MWMRSEWRKASIVAIALICCTAGAVVAMLPAEKLKPVIVPNVVSDHAHCTSWTLHQVPAVDGQRLKSGQRFKMSAIISFKGTRVRSASTEPTRKEPRPFAWRPWIRFVRKETGTEGMVYEKPAIFSRVLLKTSTIEASGSSMHAPKRTGAYEMQIVIGKDVRGNFPLNYGTDGEIVARRNVVVEDDS</sequence>
<name>A0A517SMT6_9PLAN</name>
<reference evidence="1 2" key="1">
    <citation type="submission" date="2019-02" db="EMBL/GenBank/DDBJ databases">
        <title>Deep-cultivation of Planctomycetes and their phenomic and genomic characterization uncovers novel biology.</title>
        <authorList>
            <person name="Wiegand S."/>
            <person name="Jogler M."/>
            <person name="Boedeker C."/>
            <person name="Pinto D."/>
            <person name="Vollmers J."/>
            <person name="Rivas-Marin E."/>
            <person name="Kohn T."/>
            <person name="Peeters S.H."/>
            <person name="Heuer A."/>
            <person name="Rast P."/>
            <person name="Oberbeckmann S."/>
            <person name="Bunk B."/>
            <person name="Jeske O."/>
            <person name="Meyerdierks A."/>
            <person name="Storesund J.E."/>
            <person name="Kallscheuer N."/>
            <person name="Luecker S."/>
            <person name="Lage O.M."/>
            <person name="Pohl T."/>
            <person name="Merkel B.J."/>
            <person name="Hornburger P."/>
            <person name="Mueller R.-W."/>
            <person name="Bruemmer F."/>
            <person name="Labrenz M."/>
            <person name="Spormann A.M."/>
            <person name="Op den Camp H."/>
            <person name="Overmann J."/>
            <person name="Amann R."/>
            <person name="Jetten M.S.M."/>
            <person name="Mascher T."/>
            <person name="Medema M.H."/>
            <person name="Devos D.P."/>
            <person name="Kaster A.-K."/>
            <person name="Ovreas L."/>
            <person name="Rohde M."/>
            <person name="Galperin M.Y."/>
            <person name="Jogler C."/>
        </authorList>
    </citation>
    <scope>NUCLEOTIDE SEQUENCE [LARGE SCALE GENOMIC DNA]</scope>
    <source>
        <strain evidence="1 2">Pan44</strain>
    </source>
</reference>
<evidence type="ECO:0000313" key="1">
    <source>
        <dbReference type="EMBL" id="QDT57437.1"/>
    </source>
</evidence>
<evidence type="ECO:0000313" key="2">
    <source>
        <dbReference type="Proteomes" id="UP000315700"/>
    </source>
</evidence>
<dbReference type="AlphaFoldDB" id="A0A517SMT6"/>
<gene>
    <name evidence="1" type="ORF">Pan44_55060</name>
</gene>
<dbReference type="Proteomes" id="UP000315700">
    <property type="component" value="Chromosome"/>
</dbReference>
<accession>A0A517SMT6</accession>
<protein>
    <submittedName>
        <fullName evidence="1">Uncharacterized protein</fullName>
    </submittedName>
</protein>
<dbReference type="EMBL" id="CP036271">
    <property type="protein sequence ID" value="QDT57437.1"/>
    <property type="molecule type" value="Genomic_DNA"/>
</dbReference>
<dbReference type="KEGG" id="ccos:Pan44_55060"/>
<keyword evidence="2" id="KW-1185">Reference proteome</keyword>
<proteinExistence type="predicted"/>
<dbReference type="RefSeq" id="WP_145034785.1">
    <property type="nucleotide sequence ID" value="NZ_CP036271.1"/>
</dbReference>
<dbReference type="InParanoid" id="A0A517SMT6"/>